<feature type="compositionally biased region" description="Basic and acidic residues" evidence="1">
    <location>
        <begin position="45"/>
        <end position="76"/>
    </location>
</feature>
<dbReference type="EMBL" id="CAMXCT010003625">
    <property type="protein sequence ID" value="CAI4005444.1"/>
    <property type="molecule type" value="Genomic_DNA"/>
</dbReference>
<dbReference type="Proteomes" id="UP001152797">
    <property type="component" value="Unassembled WGS sequence"/>
</dbReference>
<dbReference type="EMBL" id="CAMXCT020003625">
    <property type="protein sequence ID" value="CAL1158819.1"/>
    <property type="molecule type" value="Genomic_DNA"/>
</dbReference>
<keyword evidence="4" id="KW-1185">Reference proteome</keyword>
<accession>A0A9P1D9Z1</accession>
<comment type="caution">
    <text evidence="2">The sequence shown here is derived from an EMBL/GenBank/DDBJ whole genome shotgun (WGS) entry which is preliminary data.</text>
</comment>
<dbReference type="AlphaFoldDB" id="A0A9P1D9Z1"/>
<reference evidence="2" key="1">
    <citation type="submission" date="2022-10" db="EMBL/GenBank/DDBJ databases">
        <authorList>
            <person name="Chen Y."/>
            <person name="Dougan E. K."/>
            <person name="Chan C."/>
            <person name="Rhodes N."/>
            <person name="Thang M."/>
        </authorList>
    </citation>
    <scope>NUCLEOTIDE SEQUENCE</scope>
</reference>
<feature type="region of interest" description="Disordered" evidence="1">
    <location>
        <begin position="35"/>
        <end position="76"/>
    </location>
</feature>
<evidence type="ECO:0000313" key="3">
    <source>
        <dbReference type="EMBL" id="CAL1158819.1"/>
    </source>
</evidence>
<organism evidence="2">
    <name type="scientific">Cladocopium goreaui</name>
    <dbReference type="NCBI Taxonomy" id="2562237"/>
    <lineage>
        <taxon>Eukaryota</taxon>
        <taxon>Sar</taxon>
        <taxon>Alveolata</taxon>
        <taxon>Dinophyceae</taxon>
        <taxon>Suessiales</taxon>
        <taxon>Symbiodiniaceae</taxon>
        <taxon>Cladocopium</taxon>
    </lineage>
</organism>
<proteinExistence type="predicted"/>
<sequence>MCPPSPVPEVVIADTMPKPTQRELQKMHLQELVREEAAVPQTSKASREGKSQRELQRKELESLLESPTHEKQKEAKMKSLEAKIAEMQVLTGFDLLLDLLVNPLTQAENATWFPKCHQRIL</sequence>
<evidence type="ECO:0000313" key="2">
    <source>
        <dbReference type="EMBL" id="CAI4005444.1"/>
    </source>
</evidence>
<evidence type="ECO:0000313" key="4">
    <source>
        <dbReference type="Proteomes" id="UP001152797"/>
    </source>
</evidence>
<gene>
    <name evidence="2" type="ORF">C1SCF055_LOCUS31164</name>
</gene>
<name>A0A9P1D9Z1_9DINO</name>
<evidence type="ECO:0000256" key="1">
    <source>
        <dbReference type="SAM" id="MobiDB-lite"/>
    </source>
</evidence>
<reference evidence="3" key="2">
    <citation type="submission" date="2024-04" db="EMBL/GenBank/DDBJ databases">
        <authorList>
            <person name="Chen Y."/>
            <person name="Shah S."/>
            <person name="Dougan E. K."/>
            <person name="Thang M."/>
            <person name="Chan C."/>
        </authorList>
    </citation>
    <scope>NUCLEOTIDE SEQUENCE [LARGE SCALE GENOMIC DNA]</scope>
</reference>
<dbReference type="EMBL" id="CAMXCT030003625">
    <property type="protein sequence ID" value="CAL4792756.1"/>
    <property type="molecule type" value="Genomic_DNA"/>
</dbReference>
<protein>
    <submittedName>
        <fullName evidence="2">Uncharacterized protein</fullName>
    </submittedName>
</protein>